<dbReference type="Gene3D" id="1.10.8.60">
    <property type="match status" value="1"/>
</dbReference>
<evidence type="ECO:0000256" key="9">
    <source>
        <dbReference type="SAM" id="MobiDB-lite"/>
    </source>
</evidence>
<dbReference type="InterPro" id="IPR008921">
    <property type="entry name" value="DNA_pol3_clamp-load_cplx_C"/>
</dbReference>
<dbReference type="GO" id="GO:0003887">
    <property type="term" value="F:DNA-directed DNA polymerase activity"/>
    <property type="evidence" value="ECO:0007669"/>
    <property type="project" value="UniProtKB-EC"/>
</dbReference>
<dbReference type="NCBIfam" id="TIGR02397">
    <property type="entry name" value="dnaX_nterm"/>
    <property type="match status" value="1"/>
</dbReference>
<comment type="catalytic activity">
    <reaction evidence="8">
        <text>DNA(n) + a 2'-deoxyribonucleoside 5'-triphosphate = DNA(n+1) + diphosphate</text>
        <dbReference type="Rhea" id="RHEA:22508"/>
        <dbReference type="Rhea" id="RHEA-COMP:17339"/>
        <dbReference type="Rhea" id="RHEA-COMP:17340"/>
        <dbReference type="ChEBI" id="CHEBI:33019"/>
        <dbReference type="ChEBI" id="CHEBI:61560"/>
        <dbReference type="ChEBI" id="CHEBI:173112"/>
        <dbReference type="EC" id="2.7.7.7"/>
    </reaction>
</comment>
<reference evidence="11 12" key="1">
    <citation type="journal article" date="2022" name="Microbiol. Res.">
        <title>Comparative genome analysis, predicted lifestyle and antimicrobial strategies of Lactococcus carnosus and Lactococcus paracarnosus isolated from meat.</title>
        <authorList>
            <person name="Werum V."/>
            <person name="Ehrmann M."/>
            <person name="Vogel R."/>
            <person name="Hilgarth M."/>
        </authorList>
    </citation>
    <scope>NUCLEOTIDE SEQUENCE [LARGE SCALE GENOMIC DNA]</scope>
    <source>
        <strain evidence="11 12">TMW21897</strain>
    </source>
</reference>
<dbReference type="SUPFAM" id="SSF52540">
    <property type="entry name" value="P-loop containing nucleoside triphosphate hydrolases"/>
    <property type="match status" value="1"/>
</dbReference>
<comment type="similarity">
    <text evidence="1">Belongs to the DnaX/STICHEL family.</text>
</comment>
<keyword evidence="4" id="KW-0547">Nucleotide-binding</keyword>
<dbReference type="SUPFAM" id="SSF48019">
    <property type="entry name" value="post-AAA+ oligomerization domain-like"/>
    <property type="match status" value="1"/>
</dbReference>
<proteinExistence type="inferred from homology"/>
<dbReference type="PRINTS" id="PR00300">
    <property type="entry name" value="CLPPROTEASEA"/>
</dbReference>
<dbReference type="Pfam" id="PF13177">
    <property type="entry name" value="DNA_pol3_delta2"/>
    <property type="match status" value="1"/>
</dbReference>
<keyword evidence="11" id="KW-0548">Nucleotidyltransferase</keyword>
<dbReference type="EC" id="2.7.7.7" evidence="2"/>
<dbReference type="Pfam" id="PF22608">
    <property type="entry name" value="DNAX_ATPase_lid"/>
    <property type="match status" value="1"/>
</dbReference>
<feature type="region of interest" description="Disordered" evidence="9">
    <location>
        <begin position="503"/>
        <end position="528"/>
    </location>
</feature>
<evidence type="ECO:0000256" key="5">
    <source>
        <dbReference type="ARBA" id="ARBA00022833"/>
    </source>
</evidence>
<dbReference type="InterPro" id="IPR001270">
    <property type="entry name" value="ClpA/B"/>
</dbReference>
<evidence type="ECO:0000259" key="10">
    <source>
        <dbReference type="SMART" id="SM00382"/>
    </source>
</evidence>
<organism evidence="11 12">
    <name type="scientific">Pseudolactococcus paracarnosus</name>
    <dbReference type="NCBI Taxonomy" id="2749962"/>
    <lineage>
        <taxon>Bacteria</taxon>
        <taxon>Bacillati</taxon>
        <taxon>Bacillota</taxon>
        <taxon>Bacilli</taxon>
        <taxon>Lactobacillales</taxon>
        <taxon>Streptococcaceae</taxon>
        <taxon>Pseudolactococcus</taxon>
    </lineage>
</organism>
<name>A0ABT0AP34_9LACT</name>
<comment type="caution">
    <text evidence="11">The sequence shown here is derived from an EMBL/GenBank/DDBJ whole genome shotgun (WGS) entry which is preliminary data.</text>
</comment>
<evidence type="ECO:0000256" key="3">
    <source>
        <dbReference type="ARBA" id="ARBA00022723"/>
    </source>
</evidence>
<keyword evidence="11" id="KW-0808">Transferase</keyword>
<gene>
    <name evidence="11" type="primary">dnaX</name>
    <name evidence="11" type="ORF">GYN19_09745</name>
</gene>
<dbReference type="SMART" id="SM00382">
    <property type="entry name" value="AAA"/>
    <property type="match status" value="1"/>
</dbReference>
<dbReference type="EMBL" id="JAAEDA010000017">
    <property type="protein sequence ID" value="MCJ1978233.1"/>
    <property type="molecule type" value="Genomic_DNA"/>
</dbReference>
<dbReference type="Proteomes" id="UP001522462">
    <property type="component" value="Unassembled WGS sequence"/>
</dbReference>
<dbReference type="PANTHER" id="PTHR11669:SF0">
    <property type="entry name" value="PROTEIN STICHEL-LIKE 2"/>
    <property type="match status" value="1"/>
</dbReference>
<evidence type="ECO:0000256" key="7">
    <source>
        <dbReference type="ARBA" id="ARBA00022932"/>
    </source>
</evidence>
<dbReference type="InterPro" id="IPR050238">
    <property type="entry name" value="DNA_Rep/Repair_Clamp_Loader"/>
</dbReference>
<sequence length="547" mass="59879">MSYQALYRKYRSQRFDDMVGQEVVSKTLKNAIVTNQISHAYLFSGPRGTGKTSAAKIFAKAINCPNQVVGEPCNHCEICQGVTNGSLEDVIELDAASNNGVDEIREIRDKSTYAPSRATYKVYIIDEVHMLTTGAFNALLKTLEEPTENVVFVLATTEIQKIPATILSRVQRFAFRAITSVDISQHLADILTQEAVTFETDAIDLIATAADGGMRDALSTLDQALSFSENGLTLDVALLVTGAISKQALAAYIKAISEEKVEEALAQLDQIFGDGKNMIRFTEDLMGHFRDMLLADPATLPIAKAQIFNWIDIATQTLQTLKQTTQEKIAADVMTMRLSESLKTVDYTTVIADLQAQVADLSHKLTSGEFTTTPTAPARAEKKITAKSSASYFSKDFVFKALSQATNEARTAIQGAWEEVINSFDSGFGKSMLQSTSAVAASREFVVVTFESEFIAQKAVQNEELKVQFGNYMSNIVGFAPEIIALTSEDWLAIRTEYAALQKSKRTDSDAPSDMDQEQETTTKGSDNQIIDQAQALFGDVVEIIAD</sequence>
<evidence type="ECO:0000256" key="4">
    <source>
        <dbReference type="ARBA" id="ARBA00022741"/>
    </source>
</evidence>
<dbReference type="InterPro" id="IPR027417">
    <property type="entry name" value="P-loop_NTPase"/>
</dbReference>
<evidence type="ECO:0000256" key="1">
    <source>
        <dbReference type="ARBA" id="ARBA00006360"/>
    </source>
</evidence>
<dbReference type="InterPro" id="IPR045085">
    <property type="entry name" value="HLD_clamp_pol_III_gamma_tau"/>
</dbReference>
<dbReference type="CDD" id="cd18137">
    <property type="entry name" value="HLD_clamp_pol_III_gamma_tau"/>
    <property type="match status" value="1"/>
</dbReference>
<evidence type="ECO:0000313" key="12">
    <source>
        <dbReference type="Proteomes" id="UP001522462"/>
    </source>
</evidence>
<accession>A0ABT0AP34</accession>
<dbReference type="RefSeq" id="WP_243915182.1">
    <property type="nucleotide sequence ID" value="NZ_JAAECY010000035.1"/>
</dbReference>
<evidence type="ECO:0000256" key="6">
    <source>
        <dbReference type="ARBA" id="ARBA00022840"/>
    </source>
</evidence>
<dbReference type="NCBIfam" id="NF004046">
    <property type="entry name" value="PRK05563.1"/>
    <property type="match status" value="1"/>
</dbReference>
<keyword evidence="6" id="KW-0067">ATP-binding</keyword>
<dbReference type="InterPro" id="IPR003593">
    <property type="entry name" value="AAA+_ATPase"/>
</dbReference>
<keyword evidence="7" id="KW-0239">DNA-directed DNA polymerase</keyword>
<keyword evidence="12" id="KW-1185">Reference proteome</keyword>
<dbReference type="PANTHER" id="PTHR11669">
    <property type="entry name" value="REPLICATION FACTOR C / DNA POLYMERASE III GAMMA-TAU SUBUNIT"/>
    <property type="match status" value="1"/>
</dbReference>
<dbReference type="Gene3D" id="3.40.50.300">
    <property type="entry name" value="P-loop containing nucleotide triphosphate hydrolases"/>
    <property type="match status" value="1"/>
</dbReference>
<dbReference type="CDD" id="cd00009">
    <property type="entry name" value="AAA"/>
    <property type="match status" value="1"/>
</dbReference>
<keyword evidence="5" id="KW-0862">Zinc</keyword>
<protein>
    <recommendedName>
        <fullName evidence="2">DNA-directed DNA polymerase</fullName>
        <ecNumber evidence="2">2.7.7.7</ecNumber>
    </recommendedName>
</protein>
<evidence type="ECO:0000256" key="2">
    <source>
        <dbReference type="ARBA" id="ARBA00012417"/>
    </source>
</evidence>
<evidence type="ECO:0000313" key="11">
    <source>
        <dbReference type="EMBL" id="MCJ1978233.1"/>
    </source>
</evidence>
<feature type="domain" description="AAA+ ATPase" evidence="10">
    <location>
        <begin position="37"/>
        <end position="184"/>
    </location>
</feature>
<evidence type="ECO:0000256" key="8">
    <source>
        <dbReference type="ARBA" id="ARBA00049244"/>
    </source>
</evidence>
<keyword evidence="3" id="KW-0479">Metal-binding</keyword>
<dbReference type="InterPro" id="IPR012763">
    <property type="entry name" value="DNA_pol_III_sug/sutau_N"/>
</dbReference>